<accession>A0ABY3WD09</accession>
<reference evidence="2 3" key="1">
    <citation type="submission" date="2022-03" db="EMBL/GenBank/DDBJ databases">
        <title>Isotopic signatures of nitrous oxide derived from detoxification processes.</title>
        <authorList>
            <person name="Behrendt U."/>
            <person name="Buchen C."/>
            <person name="Well R."/>
            <person name="Ulrich A."/>
            <person name="Rohe L."/>
            <person name="Kolb S."/>
            <person name="Schloter M."/>
            <person name="Horn M.A."/>
            <person name="Augustin J."/>
        </authorList>
    </citation>
    <scope>NUCLEOTIDE SEQUENCE [LARGE SCALE GENOMIC DNA]</scope>
    <source>
        <strain evidence="2 3">S4-C24</strain>
    </source>
</reference>
<organism evidence="2 3">
    <name type="scientific">Arthrobacter sulfonylureivorans</name>
    <dbReference type="NCBI Taxonomy" id="2486855"/>
    <lineage>
        <taxon>Bacteria</taxon>
        <taxon>Bacillati</taxon>
        <taxon>Actinomycetota</taxon>
        <taxon>Actinomycetes</taxon>
        <taxon>Micrococcales</taxon>
        <taxon>Micrococcaceae</taxon>
        <taxon>Arthrobacter</taxon>
    </lineage>
</organism>
<feature type="transmembrane region" description="Helical" evidence="1">
    <location>
        <begin position="130"/>
        <end position="151"/>
    </location>
</feature>
<dbReference type="Proteomes" id="UP000829069">
    <property type="component" value="Chromosome"/>
</dbReference>
<keyword evidence="3" id="KW-1185">Reference proteome</keyword>
<proteinExistence type="predicted"/>
<keyword evidence="1" id="KW-0812">Transmembrane</keyword>
<protein>
    <submittedName>
        <fullName evidence="2">Uncharacterized protein</fullName>
    </submittedName>
</protein>
<feature type="transmembrane region" description="Helical" evidence="1">
    <location>
        <begin position="12"/>
        <end position="30"/>
    </location>
</feature>
<keyword evidence="1" id="KW-0472">Membrane</keyword>
<feature type="transmembrane region" description="Helical" evidence="1">
    <location>
        <begin position="82"/>
        <end position="99"/>
    </location>
</feature>
<evidence type="ECO:0000256" key="1">
    <source>
        <dbReference type="SAM" id="Phobius"/>
    </source>
</evidence>
<name>A0ABY3WD09_9MICC</name>
<sequence>MDNKVLKAVYTVFLGVIIALFVGLGIRTFYAPPEAPQFPVETIFEKTNPTDKELAEQREIQMQQEAAFREYDEASEIYNRNVTISALISSVALLGLSLVVEKRNRVLANGVMLGSLFTLIYSIMRSFMSGSTTLSFIVVTVGLAVVLFLGYKRFFQPREKPNTPPLNGNTPANAA</sequence>
<gene>
    <name evidence="2" type="ORF">MNQ99_02110</name>
</gene>
<evidence type="ECO:0000313" key="2">
    <source>
        <dbReference type="EMBL" id="UNK46187.1"/>
    </source>
</evidence>
<dbReference type="RefSeq" id="WP_241914262.1">
    <property type="nucleotide sequence ID" value="NZ_CP093326.1"/>
</dbReference>
<keyword evidence="1" id="KW-1133">Transmembrane helix</keyword>
<evidence type="ECO:0000313" key="3">
    <source>
        <dbReference type="Proteomes" id="UP000829069"/>
    </source>
</evidence>
<dbReference type="EMBL" id="CP093326">
    <property type="protein sequence ID" value="UNK46187.1"/>
    <property type="molecule type" value="Genomic_DNA"/>
</dbReference>
<feature type="transmembrane region" description="Helical" evidence="1">
    <location>
        <begin position="106"/>
        <end position="124"/>
    </location>
</feature>